<dbReference type="InterPro" id="IPR013656">
    <property type="entry name" value="PAS_4"/>
</dbReference>
<dbReference type="SMART" id="SM00091">
    <property type="entry name" value="PAS"/>
    <property type="match status" value="1"/>
</dbReference>
<accession>A0A644Y8H9</accession>
<dbReference type="PROSITE" id="PS51832">
    <property type="entry name" value="HD_GYP"/>
    <property type="match status" value="1"/>
</dbReference>
<gene>
    <name evidence="3" type="ORF">SDC9_71354</name>
</gene>
<dbReference type="Pfam" id="PF13487">
    <property type="entry name" value="HD_5"/>
    <property type="match status" value="1"/>
</dbReference>
<dbReference type="Gene3D" id="1.10.3210.10">
    <property type="entry name" value="Hypothetical protein af1432"/>
    <property type="match status" value="1"/>
</dbReference>
<proteinExistence type="predicted"/>
<dbReference type="InterPro" id="IPR006675">
    <property type="entry name" value="HDIG_dom"/>
</dbReference>
<dbReference type="SUPFAM" id="SSF109604">
    <property type="entry name" value="HD-domain/PDEase-like"/>
    <property type="match status" value="1"/>
</dbReference>
<dbReference type="NCBIfam" id="TIGR00277">
    <property type="entry name" value="HDIG"/>
    <property type="match status" value="1"/>
</dbReference>
<name>A0A644Y8H9_9ZZZZ</name>
<evidence type="ECO:0000259" key="1">
    <source>
        <dbReference type="PROSITE" id="PS50112"/>
    </source>
</evidence>
<dbReference type="Pfam" id="PF08448">
    <property type="entry name" value="PAS_4"/>
    <property type="match status" value="1"/>
</dbReference>
<dbReference type="AlphaFoldDB" id="A0A644Y8H9"/>
<feature type="domain" description="PAS" evidence="1">
    <location>
        <begin position="6"/>
        <end position="55"/>
    </location>
</feature>
<dbReference type="InterPro" id="IPR000014">
    <property type="entry name" value="PAS"/>
</dbReference>
<reference evidence="3" key="1">
    <citation type="submission" date="2019-08" db="EMBL/GenBank/DDBJ databases">
        <authorList>
            <person name="Kucharzyk K."/>
            <person name="Murdoch R.W."/>
            <person name="Higgins S."/>
            <person name="Loffler F."/>
        </authorList>
    </citation>
    <scope>NUCLEOTIDE SEQUENCE</scope>
</reference>
<dbReference type="InterPro" id="IPR037522">
    <property type="entry name" value="HD_GYP_dom"/>
</dbReference>
<comment type="caution">
    <text evidence="3">The sequence shown here is derived from an EMBL/GenBank/DDBJ whole genome shotgun (WGS) entry which is preliminary data.</text>
</comment>
<dbReference type="CDD" id="cd00077">
    <property type="entry name" value="HDc"/>
    <property type="match status" value="1"/>
</dbReference>
<dbReference type="InterPro" id="IPR035965">
    <property type="entry name" value="PAS-like_dom_sf"/>
</dbReference>
<evidence type="ECO:0008006" key="4">
    <source>
        <dbReference type="Google" id="ProtNLM"/>
    </source>
</evidence>
<dbReference type="Gene3D" id="3.30.450.20">
    <property type="entry name" value="PAS domain"/>
    <property type="match status" value="1"/>
</dbReference>
<dbReference type="EMBL" id="VSSQ01004361">
    <property type="protein sequence ID" value="MPM24866.1"/>
    <property type="molecule type" value="Genomic_DNA"/>
</dbReference>
<organism evidence="3">
    <name type="scientific">bioreactor metagenome</name>
    <dbReference type="NCBI Taxonomy" id="1076179"/>
    <lineage>
        <taxon>unclassified sequences</taxon>
        <taxon>metagenomes</taxon>
        <taxon>ecological metagenomes</taxon>
    </lineage>
</organism>
<evidence type="ECO:0000313" key="3">
    <source>
        <dbReference type="EMBL" id="MPM24866.1"/>
    </source>
</evidence>
<feature type="domain" description="HD-GYP" evidence="2">
    <location>
        <begin position="145"/>
        <end position="334"/>
    </location>
</feature>
<sequence length="334" mass="37871">MEEIWEYTLFRLVLEQMREGIILSDADGVITFVNDAAERIRNIKREDVLGRSMVLCHKESSKDKVVRALDYLKAKPGGTFRRMVTDSANDKYYENIYAPVFDEAGVLQGIAVVSRDITEARKAEEAKAMNLRAQEVAMDTLREQYHNIVMTSMEMLINFLEARDPYTIGHSKRVASMASKLYEHKCGMNERYLDLQWAAKLHDIGKISIPDQIISKPGKLTPEEYTAVKQHSSIAADILRPLDPGARITPVIRYHHERFDGKGYPEGLAGTDIPVGSRVIAIADTYDAMRSSRPYRTAMSFDQCIEEIRVNSGRQFDPEWVEAFLDLAQTGSVD</sequence>
<evidence type="ECO:0000259" key="2">
    <source>
        <dbReference type="PROSITE" id="PS51832"/>
    </source>
</evidence>
<dbReference type="SMART" id="SM00471">
    <property type="entry name" value="HDc"/>
    <property type="match status" value="1"/>
</dbReference>
<dbReference type="PANTHER" id="PTHR43155">
    <property type="entry name" value="CYCLIC DI-GMP PHOSPHODIESTERASE PA4108-RELATED"/>
    <property type="match status" value="1"/>
</dbReference>
<dbReference type="PROSITE" id="PS50112">
    <property type="entry name" value="PAS"/>
    <property type="match status" value="1"/>
</dbReference>
<dbReference type="CDD" id="cd00130">
    <property type="entry name" value="PAS"/>
    <property type="match status" value="1"/>
</dbReference>
<dbReference type="NCBIfam" id="TIGR00229">
    <property type="entry name" value="sensory_box"/>
    <property type="match status" value="1"/>
</dbReference>
<dbReference type="SUPFAM" id="SSF55785">
    <property type="entry name" value="PYP-like sensor domain (PAS domain)"/>
    <property type="match status" value="1"/>
</dbReference>
<dbReference type="PANTHER" id="PTHR43155:SF2">
    <property type="entry name" value="CYCLIC DI-GMP PHOSPHODIESTERASE PA4108"/>
    <property type="match status" value="1"/>
</dbReference>
<protein>
    <recommendedName>
        <fullName evidence="4">Cyclic di-GMP phosphodiesterase</fullName>
    </recommendedName>
</protein>
<dbReference type="InterPro" id="IPR003607">
    <property type="entry name" value="HD/PDEase_dom"/>
</dbReference>